<reference evidence="2 3" key="1">
    <citation type="submission" date="2019-11" db="EMBL/GenBank/DDBJ databases">
        <title>The genome sequence of Methylocystis heyeri.</title>
        <authorList>
            <person name="Oshkin I.Y."/>
            <person name="Miroshnikov K."/>
            <person name="Dedysh S.N."/>
        </authorList>
    </citation>
    <scope>NUCLEOTIDE SEQUENCE [LARGE SCALE GENOMIC DNA]</scope>
    <source>
        <strain evidence="2 3">H2</strain>
    </source>
</reference>
<keyword evidence="1" id="KW-0472">Membrane</keyword>
<dbReference type="KEGG" id="mhey:H2LOC_000640"/>
<evidence type="ECO:0000313" key="2">
    <source>
        <dbReference type="EMBL" id="QGM44326.1"/>
    </source>
</evidence>
<keyword evidence="1" id="KW-1133">Transmembrane helix</keyword>
<dbReference type="InterPro" id="IPR011743">
    <property type="entry name" value="Caa3_sub_IV"/>
</dbReference>
<keyword evidence="3" id="KW-1185">Reference proteome</keyword>
<name>A0A6B8K8I7_9HYPH</name>
<dbReference type="Proteomes" id="UP000309061">
    <property type="component" value="Chromosome"/>
</dbReference>
<sequence length="116" mass="12890">MMEEPRSRRSMLSLSLGYAGVWFILLLLLGVSIGTVFLHIGAYSSFVQMGIAIVQAMLVWFLFMNLRGSSVQVRLCAAAGLFWLIFLFTITFSDYLTRPWNGGLTPFSEQAARTGG</sequence>
<evidence type="ECO:0000256" key="1">
    <source>
        <dbReference type="SAM" id="Phobius"/>
    </source>
</evidence>
<evidence type="ECO:0000313" key="3">
    <source>
        <dbReference type="Proteomes" id="UP000309061"/>
    </source>
</evidence>
<proteinExistence type="predicted"/>
<feature type="transmembrane region" description="Helical" evidence="1">
    <location>
        <begin position="46"/>
        <end position="63"/>
    </location>
</feature>
<dbReference type="NCBIfam" id="TIGR02229">
    <property type="entry name" value="caa3_sub_IV"/>
    <property type="match status" value="1"/>
</dbReference>
<organism evidence="2 3">
    <name type="scientific">Methylocystis heyeri</name>
    <dbReference type="NCBI Taxonomy" id="391905"/>
    <lineage>
        <taxon>Bacteria</taxon>
        <taxon>Pseudomonadati</taxon>
        <taxon>Pseudomonadota</taxon>
        <taxon>Alphaproteobacteria</taxon>
        <taxon>Hyphomicrobiales</taxon>
        <taxon>Methylocystaceae</taxon>
        <taxon>Methylocystis</taxon>
    </lineage>
</organism>
<dbReference type="AlphaFoldDB" id="A0A6B8K8I7"/>
<protein>
    <submittedName>
        <fullName evidence="2">Oxidase</fullName>
    </submittedName>
</protein>
<keyword evidence="1" id="KW-0812">Transmembrane</keyword>
<accession>A0A6B8K8I7</accession>
<dbReference type="EMBL" id="CP046052">
    <property type="protein sequence ID" value="QGM44326.1"/>
    <property type="molecule type" value="Genomic_DNA"/>
</dbReference>
<dbReference type="OrthoDB" id="7274139at2"/>
<feature type="transmembrane region" description="Helical" evidence="1">
    <location>
        <begin position="12"/>
        <end position="40"/>
    </location>
</feature>
<gene>
    <name evidence="2" type="ORF">H2LOC_000640</name>
</gene>
<feature type="transmembrane region" description="Helical" evidence="1">
    <location>
        <begin position="75"/>
        <end position="96"/>
    </location>
</feature>